<dbReference type="PROSITE" id="PS51257">
    <property type="entry name" value="PROKAR_LIPOPROTEIN"/>
    <property type="match status" value="1"/>
</dbReference>
<dbReference type="RefSeq" id="WP_109251704.1">
    <property type="nucleotide sequence ID" value="NZ_QEXV01000001.1"/>
</dbReference>
<organism evidence="3 4">
    <name type="scientific">Marinicauda salina</name>
    <dbReference type="NCBI Taxonomy" id="2135793"/>
    <lineage>
        <taxon>Bacteria</taxon>
        <taxon>Pseudomonadati</taxon>
        <taxon>Pseudomonadota</taxon>
        <taxon>Alphaproteobacteria</taxon>
        <taxon>Maricaulales</taxon>
        <taxon>Maricaulaceae</taxon>
        <taxon>Marinicauda</taxon>
    </lineage>
</organism>
<protein>
    <recommendedName>
        <fullName evidence="2">Ig-like domain-containing protein</fullName>
    </recommendedName>
</protein>
<dbReference type="InterPro" id="IPR007110">
    <property type="entry name" value="Ig-like_dom"/>
</dbReference>
<accession>A0A2U2BWS5</accession>
<evidence type="ECO:0000313" key="3">
    <source>
        <dbReference type="EMBL" id="PWE18429.1"/>
    </source>
</evidence>
<feature type="chain" id="PRO_5015445967" description="Ig-like domain-containing protein" evidence="1">
    <location>
        <begin position="26"/>
        <end position="733"/>
    </location>
</feature>
<reference evidence="4" key="1">
    <citation type="submission" date="2018-05" db="EMBL/GenBank/DDBJ databases">
        <authorList>
            <person name="Liu B.-T."/>
        </authorList>
    </citation>
    <scope>NUCLEOTIDE SEQUENCE [LARGE SCALE GENOMIC DNA]</scope>
    <source>
        <strain evidence="4">WD6-1</strain>
    </source>
</reference>
<dbReference type="AlphaFoldDB" id="A0A2U2BWS5"/>
<evidence type="ECO:0000256" key="1">
    <source>
        <dbReference type="SAM" id="SignalP"/>
    </source>
</evidence>
<comment type="caution">
    <text evidence="3">The sequence shown here is derived from an EMBL/GenBank/DDBJ whole genome shotgun (WGS) entry which is preliminary data.</text>
</comment>
<dbReference type="Proteomes" id="UP000245168">
    <property type="component" value="Unassembled WGS sequence"/>
</dbReference>
<keyword evidence="4" id="KW-1185">Reference proteome</keyword>
<evidence type="ECO:0000259" key="2">
    <source>
        <dbReference type="PROSITE" id="PS50835"/>
    </source>
</evidence>
<dbReference type="OrthoDB" id="5973611at2"/>
<name>A0A2U2BWS5_9PROT</name>
<proteinExistence type="predicted"/>
<feature type="signal peptide" evidence="1">
    <location>
        <begin position="1"/>
        <end position="25"/>
    </location>
</feature>
<gene>
    <name evidence="3" type="ORF">DDZ18_02145</name>
</gene>
<evidence type="ECO:0000313" key="4">
    <source>
        <dbReference type="Proteomes" id="UP000245168"/>
    </source>
</evidence>
<dbReference type="PROSITE" id="PS50835">
    <property type="entry name" value="IG_LIKE"/>
    <property type="match status" value="1"/>
</dbReference>
<sequence>MTRTITAQLACAGLIACAAVAGAQAQTPGAEPAHGNVDVSSGFADDPRSVGVRGGGAISADRLDSSCRGYINDAPTIAVNYADAGDFDLYISAASDIDTTLAVVAPDGSVHCDDDGGEGAFNPGVRIDDPASGRYDVWLGTYSAGVGYPPGMIHVSELGFFDTNDFARSLDPAAVAAHSMSLEAGFADDPRSVEVTSGGEVSLSSQPGSCRGWAGEAPDLRLSYEADGFPLFFSTESETDGTLVVMTPSGEYLCDDDSASGFNPGVRIQEPESGEYVVWAGTYSDVGERPATLHVSEIGFAGVDNSLDVTAASVSGDVALASGFTPDPHTMDVRGGGAIQAGQATDGQVVAEGYCTGYVSRAPTAELTFEAGEMPLFISATTDGDGTLLVNAPDGAWWCNDDQQGLNPGLRFDDPQSGVYDIYLGNLRGEEELPGQLHISELGYGAEGEGGGPVDIGLPALFGDHDIEGGFLPDPYQIEVEAGGPLDADDAVPGEDYCRGHVTEAPTAEIRYDGASELHIYVRSERDTTLAVNLPDGTWVCDDDGADGLNPGLSFSPDASGVYDVYVGTYSGGGASPATLYVSEIALDHGVGAEDVVDISLPAREGDHALAAGFTPDPYEVEVTAGGQVDLSDAISQAGLYCPGYGDAAPNVELDWDGEGGPLFVYTESGADTTLAINLPDGSWVCDDDGAEGLRAGLEIENAPDGIYDIYVGQFSRGTASASLLISELGMSE</sequence>
<feature type="domain" description="Ig-like" evidence="2">
    <location>
        <begin position="616"/>
        <end position="686"/>
    </location>
</feature>
<keyword evidence="1" id="KW-0732">Signal</keyword>
<dbReference type="EMBL" id="QEXV01000001">
    <property type="protein sequence ID" value="PWE18429.1"/>
    <property type="molecule type" value="Genomic_DNA"/>
</dbReference>